<evidence type="ECO:0000313" key="2">
    <source>
        <dbReference type="Proteomes" id="UP001341840"/>
    </source>
</evidence>
<gene>
    <name evidence="1" type="ORF">PIB30_098384</name>
</gene>
<accession>A0ABU6XW65</accession>
<organism evidence="1 2">
    <name type="scientific">Stylosanthes scabra</name>
    <dbReference type="NCBI Taxonomy" id="79078"/>
    <lineage>
        <taxon>Eukaryota</taxon>
        <taxon>Viridiplantae</taxon>
        <taxon>Streptophyta</taxon>
        <taxon>Embryophyta</taxon>
        <taxon>Tracheophyta</taxon>
        <taxon>Spermatophyta</taxon>
        <taxon>Magnoliopsida</taxon>
        <taxon>eudicotyledons</taxon>
        <taxon>Gunneridae</taxon>
        <taxon>Pentapetalae</taxon>
        <taxon>rosids</taxon>
        <taxon>fabids</taxon>
        <taxon>Fabales</taxon>
        <taxon>Fabaceae</taxon>
        <taxon>Papilionoideae</taxon>
        <taxon>50 kb inversion clade</taxon>
        <taxon>dalbergioids sensu lato</taxon>
        <taxon>Dalbergieae</taxon>
        <taxon>Pterocarpus clade</taxon>
        <taxon>Stylosanthes</taxon>
    </lineage>
</organism>
<comment type="caution">
    <text evidence="1">The sequence shown here is derived from an EMBL/GenBank/DDBJ whole genome shotgun (WGS) entry which is preliminary data.</text>
</comment>
<evidence type="ECO:0000313" key="1">
    <source>
        <dbReference type="EMBL" id="MED6201771.1"/>
    </source>
</evidence>
<name>A0ABU6XW65_9FABA</name>
<sequence>MTSNPSLKKIMNLFMKHGKADGSLQLKTPQEAMELIELVANNQYMFTSDRSMKREVIPSSRITDFCSTPFKASLLLEDKQPSSLVWEAHSSLDMASSSSDILDAHCFRTQYHQDLFEEHLAKKSVTLETCFELQEDEYPEIQEKIAKSCWRRLSKPRTKISKVLIQEFYANVIARKPSSFFFLNTRAIPASEPDQVVSLYEWISFPRRSVDQTIFGFLF</sequence>
<reference evidence="1 2" key="1">
    <citation type="journal article" date="2023" name="Plants (Basel)">
        <title>Bridging the Gap: Combining Genomics and Transcriptomics Approaches to Understand Stylosanthes scabra, an Orphan Legume from the Brazilian Caatinga.</title>
        <authorList>
            <person name="Ferreira-Neto J.R.C."/>
            <person name="da Silva M.D."/>
            <person name="Binneck E."/>
            <person name="de Melo N.F."/>
            <person name="da Silva R.H."/>
            <person name="de Melo A.L.T.M."/>
            <person name="Pandolfi V."/>
            <person name="Bustamante F.O."/>
            <person name="Brasileiro-Vidal A.C."/>
            <person name="Benko-Iseppon A.M."/>
        </authorList>
    </citation>
    <scope>NUCLEOTIDE SEQUENCE [LARGE SCALE GENOMIC DNA]</scope>
    <source>
        <tissue evidence="1">Leaves</tissue>
    </source>
</reference>
<dbReference type="EMBL" id="JASCZI010213959">
    <property type="protein sequence ID" value="MED6201771.1"/>
    <property type="molecule type" value="Genomic_DNA"/>
</dbReference>
<proteinExistence type="predicted"/>
<keyword evidence="2" id="KW-1185">Reference proteome</keyword>
<dbReference type="Proteomes" id="UP001341840">
    <property type="component" value="Unassembled WGS sequence"/>
</dbReference>
<protein>
    <submittedName>
        <fullName evidence="1">Uncharacterized protein</fullName>
    </submittedName>
</protein>